<evidence type="ECO:0000313" key="15">
    <source>
        <dbReference type="EMBL" id="KAK3258004.1"/>
    </source>
</evidence>
<evidence type="ECO:0000256" key="1">
    <source>
        <dbReference type="ARBA" id="ARBA00004323"/>
    </source>
</evidence>
<dbReference type="GO" id="GO:0000139">
    <property type="term" value="C:Golgi membrane"/>
    <property type="evidence" value="ECO:0007669"/>
    <property type="project" value="UniProtKB-SubCell"/>
</dbReference>
<dbReference type="InterPro" id="IPR052105">
    <property type="entry name" value="MGAT5_Glycosyltransferase"/>
</dbReference>
<dbReference type="PANTHER" id="PTHR15075:SF2">
    <property type="entry name" value="ALPHA-1,6-MANNOSYLGLYCOPROTEIN 6-BETA-N-ACETYLGLUCOSAMINYLTRANSFERASE"/>
    <property type="match status" value="1"/>
</dbReference>
<keyword evidence="8" id="KW-0735">Signal-anchor</keyword>
<dbReference type="EMBL" id="LGRX02019898">
    <property type="protein sequence ID" value="KAK3258004.1"/>
    <property type="molecule type" value="Genomic_DNA"/>
</dbReference>
<dbReference type="GO" id="GO:0030144">
    <property type="term" value="F:alpha-1,6-mannosylglycoprotein 6-beta-N-acetylglucosaminyltransferase activity"/>
    <property type="evidence" value="ECO:0007669"/>
    <property type="project" value="UniProtKB-EC"/>
</dbReference>
<keyword evidence="11" id="KW-0472">Membrane</keyword>
<evidence type="ECO:0000256" key="3">
    <source>
        <dbReference type="ARBA" id="ARBA00007477"/>
    </source>
</evidence>
<evidence type="ECO:0000256" key="11">
    <source>
        <dbReference type="ARBA" id="ARBA00023136"/>
    </source>
</evidence>
<evidence type="ECO:0000256" key="9">
    <source>
        <dbReference type="ARBA" id="ARBA00022989"/>
    </source>
</evidence>
<comment type="pathway">
    <text evidence="2">Protein modification; protein glycosylation.</text>
</comment>
<dbReference type="Pfam" id="PF15024">
    <property type="entry name" value="Glyco_transf_18"/>
    <property type="match status" value="1"/>
</dbReference>
<keyword evidence="9" id="KW-1133">Transmembrane helix</keyword>
<comment type="subcellular location">
    <subcellularLocation>
        <location evidence="1">Golgi apparatus membrane</location>
        <topology evidence="1">Single-pass type II membrane protein</topology>
    </subcellularLocation>
</comment>
<keyword evidence="12" id="KW-0325">Glycoprotein</keyword>
<evidence type="ECO:0000256" key="13">
    <source>
        <dbReference type="ARBA" id="ARBA00048243"/>
    </source>
</evidence>
<evidence type="ECO:0000256" key="5">
    <source>
        <dbReference type="ARBA" id="ARBA00022676"/>
    </source>
</evidence>
<keyword evidence="6" id="KW-0808">Transferase</keyword>
<evidence type="ECO:0000259" key="14">
    <source>
        <dbReference type="Pfam" id="PF15024"/>
    </source>
</evidence>
<evidence type="ECO:0000256" key="12">
    <source>
        <dbReference type="ARBA" id="ARBA00023180"/>
    </source>
</evidence>
<keyword evidence="7" id="KW-0812">Transmembrane</keyword>
<feature type="domain" description="Glycosyltransferase family 18 catalytic" evidence="14">
    <location>
        <begin position="16"/>
        <end position="219"/>
    </location>
</feature>
<evidence type="ECO:0000256" key="4">
    <source>
        <dbReference type="ARBA" id="ARBA00012671"/>
    </source>
</evidence>
<feature type="non-terminal residue" evidence="15">
    <location>
        <position position="1"/>
    </location>
</feature>
<dbReference type="AlphaFoldDB" id="A0AAE0KRQ4"/>
<comment type="similarity">
    <text evidence="3">Belongs to the glycosyltransferase 18 family.</text>
</comment>
<dbReference type="Proteomes" id="UP001190700">
    <property type="component" value="Unassembled WGS sequence"/>
</dbReference>
<name>A0AAE0KRQ4_9CHLO</name>
<comment type="catalytic activity">
    <reaction evidence="13">
        <text>N(4)-{beta-D-GlcNAc-(1-&gt;2)-[beta-D-GlcNAc-(1-&gt;4)]-alpha-D-Man-(1-&gt;3)-[beta-D-GlcNAc-(1-&gt;2)-alpha-D-Man-(1-&gt;6)]-beta-D-Man-(1-&gt;4)-beta-D-GlcNAc-(1-&gt;4)-beta-D-GlcNAc}-L-asparaginyl-[protein] + UDP-N-acetyl-alpha-D-glucosamine = N(4)-{beta-D-GlcNAc-(1-&gt;2)-[beta-D-GlcNAc-(1-&gt;4)]-alpha-D-Man-(1-&gt;3)-[beta-D-GlcNAc-(1-&gt;2)-[beta-D-GlcNAc-(1-&gt;6)]-alpha-D-Man-(1-&gt;6)]-beta-D-Man-(1-&gt;4)-beta-D-GlcNAc-(1-&gt;4)-beta-D-GlcNAc}-L-asparaginyl-[protein] + UDP + H(+)</text>
        <dbReference type="Rhea" id="RHEA:16921"/>
        <dbReference type="Rhea" id="RHEA-COMP:14374"/>
        <dbReference type="Rhea" id="RHEA-COMP:14377"/>
        <dbReference type="ChEBI" id="CHEBI:15378"/>
        <dbReference type="ChEBI" id="CHEBI:57705"/>
        <dbReference type="ChEBI" id="CHEBI:58223"/>
        <dbReference type="ChEBI" id="CHEBI:139507"/>
        <dbReference type="ChEBI" id="CHEBI:139510"/>
        <dbReference type="EC" id="2.4.1.155"/>
    </reaction>
</comment>
<keyword evidence="16" id="KW-1185">Reference proteome</keyword>
<dbReference type="GO" id="GO:0006487">
    <property type="term" value="P:protein N-linked glycosylation"/>
    <property type="evidence" value="ECO:0007669"/>
    <property type="project" value="TreeGrafter"/>
</dbReference>
<dbReference type="EC" id="2.4.1.155" evidence="4"/>
<proteinExistence type="inferred from homology"/>
<evidence type="ECO:0000256" key="8">
    <source>
        <dbReference type="ARBA" id="ARBA00022968"/>
    </source>
</evidence>
<evidence type="ECO:0000256" key="2">
    <source>
        <dbReference type="ARBA" id="ARBA00004922"/>
    </source>
</evidence>
<protein>
    <recommendedName>
        <fullName evidence="4">alpha-1,6-mannosyl-glycoprotein 6-beta-N-acetylglucosaminyltransferase</fullName>
        <ecNumber evidence="4">2.4.1.155</ecNumber>
    </recommendedName>
</protein>
<evidence type="ECO:0000313" key="16">
    <source>
        <dbReference type="Proteomes" id="UP001190700"/>
    </source>
</evidence>
<keyword evidence="5" id="KW-0328">Glycosyltransferase</keyword>
<gene>
    <name evidence="15" type="ORF">CYMTET_32930</name>
</gene>
<accession>A0AAE0KRQ4</accession>
<keyword evidence="10" id="KW-0333">Golgi apparatus</keyword>
<dbReference type="PANTHER" id="PTHR15075">
    <property type="entry name" value="ALPHA-MANNOSIDE BETA-1,6-N-ACETYLGLUCOSAMINYLTRANSFERASE"/>
    <property type="match status" value="1"/>
</dbReference>
<evidence type="ECO:0000256" key="6">
    <source>
        <dbReference type="ARBA" id="ARBA00022679"/>
    </source>
</evidence>
<evidence type="ECO:0000256" key="7">
    <source>
        <dbReference type="ARBA" id="ARBA00022692"/>
    </source>
</evidence>
<dbReference type="InterPro" id="IPR026116">
    <property type="entry name" value="GT18_cat"/>
</dbReference>
<organism evidence="15 16">
    <name type="scientific">Cymbomonas tetramitiformis</name>
    <dbReference type="NCBI Taxonomy" id="36881"/>
    <lineage>
        <taxon>Eukaryota</taxon>
        <taxon>Viridiplantae</taxon>
        <taxon>Chlorophyta</taxon>
        <taxon>Pyramimonadophyceae</taxon>
        <taxon>Pyramimonadales</taxon>
        <taxon>Pyramimonadaceae</taxon>
        <taxon>Cymbomonas</taxon>
    </lineage>
</organism>
<sequence length="238" mass="25786">VAEASKNPDVLSRTLFFVDIATATNFYDLPTWKVVRCRFRVLDFFGVPKSGASEPPGGLSLKQFMTPYPNPYNSLLGFVVEPYRGNVNAVKQRAGMLWGKQASYFKEHKELITKLAGLAPLHAVVEDVGALTRQVGEIPNLTVHKLMDPDSWLNLVATTKYMIGFGDPIGGPSVMHAISVGTAYLDCTFTAPRKLTSGVEYLSQHPYAASLGAPYAHSVSPAKPESNGAFACCSIDPC</sequence>
<comment type="caution">
    <text evidence="15">The sequence shown here is derived from an EMBL/GenBank/DDBJ whole genome shotgun (WGS) entry which is preliminary data.</text>
</comment>
<reference evidence="15 16" key="1">
    <citation type="journal article" date="2015" name="Genome Biol. Evol.">
        <title>Comparative Genomics of a Bacterivorous Green Alga Reveals Evolutionary Causalities and Consequences of Phago-Mixotrophic Mode of Nutrition.</title>
        <authorList>
            <person name="Burns J.A."/>
            <person name="Paasch A."/>
            <person name="Narechania A."/>
            <person name="Kim E."/>
        </authorList>
    </citation>
    <scope>NUCLEOTIDE SEQUENCE [LARGE SCALE GENOMIC DNA]</scope>
    <source>
        <strain evidence="15 16">PLY_AMNH</strain>
    </source>
</reference>
<evidence type="ECO:0000256" key="10">
    <source>
        <dbReference type="ARBA" id="ARBA00023034"/>
    </source>
</evidence>